<reference evidence="2 3" key="1">
    <citation type="submission" date="2022-12" db="EMBL/GenBank/DDBJ databases">
        <title>Draft genome sequence of Paenibacillus sp. dW9.</title>
        <authorList>
            <person name="Choi E.-W."/>
            <person name="Kim D.-U."/>
        </authorList>
    </citation>
    <scope>NUCLEOTIDE SEQUENCE [LARGE SCALE GENOMIC DNA]</scope>
    <source>
        <strain evidence="3">dW9</strain>
    </source>
</reference>
<evidence type="ECO:0000256" key="1">
    <source>
        <dbReference type="SAM" id="SignalP"/>
    </source>
</evidence>
<dbReference type="InterPro" id="IPR050490">
    <property type="entry name" value="Bact_solute-bd_prot1"/>
</dbReference>
<dbReference type="EMBL" id="JAQAGZ010000061">
    <property type="protein sequence ID" value="MCZ8517833.1"/>
    <property type="molecule type" value="Genomic_DNA"/>
</dbReference>
<protein>
    <submittedName>
        <fullName evidence="2">Extracellular solute-binding protein</fullName>
    </submittedName>
</protein>
<evidence type="ECO:0000313" key="3">
    <source>
        <dbReference type="Proteomes" id="UP001527882"/>
    </source>
</evidence>
<dbReference type="Proteomes" id="UP001527882">
    <property type="component" value="Unassembled WGS sequence"/>
</dbReference>
<feature type="chain" id="PRO_5045721742" evidence="1">
    <location>
        <begin position="20"/>
        <end position="433"/>
    </location>
</feature>
<comment type="caution">
    <text evidence="2">The sequence shown here is derived from an EMBL/GenBank/DDBJ whole genome shotgun (WGS) entry which is preliminary data.</text>
</comment>
<dbReference type="Gene3D" id="3.40.190.10">
    <property type="entry name" value="Periplasmic binding protein-like II"/>
    <property type="match status" value="1"/>
</dbReference>
<dbReference type="RefSeq" id="WP_269886360.1">
    <property type="nucleotide sequence ID" value="NZ_JAQAGZ010000061.1"/>
</dbReference>
<keyword evidence="3" id="KW-1185">Reference proteome</keyword>
<dbReference type="Pfam" id="PF01547">
    <property type="entry name" value="SBP_bac_1"/>
    <property type="match status" value="1"/>
</dbReference>
<evidence type="ECO:0000313" key="2">
    <source>
        <dbReference type="EMBL" id="MCZ8517833.1"/>
    </source>
</evidence>
<accession>A0ABT4QLU2</accession>
<organism evidence="2 3">
    <name type="scientific">Paenibacillus gyeongsangnamensis</name>
    <dbReference type="NCBI Taxonomy" id="3388067"/>
    <lineage>
        <taxon>Bacteria</taxon>
        <taxon>Bacillati</taxon>
        <taxon>Bacillota</taxon>
        <taxon>Bacilli</taxon>
        <taxon>Bacillales</taxon>
        <taxon>Paenibacillaceae</taxon>
        <taxon>Paenibacillus</taxon>
    </lineage>
</organism>
<proteinExistence type="predicted"/>
<dbReference type="PANTHER" id="PTHR43649:SF12">
    <property type="entry name" value="DIACETYLCHITOBIOSE BINDING PROTEIN DASA"/>
    <property type="match status" value="1"/>
</dbReference>
<keyword evidence="1" id="KW-0732">Signal</keyword>
<dbReference type="PROSITE" id="PS51257">
    <property type="entry name" value="PROKAR_LIPOPROTEIN"/>
    <property type="match status" value="1"/>
</dbReference>
<sequence>MLKKNISFMLISTLLFTTAACSSNKGSSSSGDTAVGNDNEKANLVIYSQASSGFDEKFGTYLKKKFPNYTITSITGTPEVTLQSLITSNQQIDIVWDSIGYWPNNMLATGLEYDMTELLKKHKVDLNRFEPTLVDAVKGERFNNKILGLPVYNNNMVLFYNKDIFNKFGVQYPKDGMTWDEAIELSRKLNKSDGGKNYFGLYVSINHYVRTNQFSADTVDPKTLKTTINTDDRWKKMYQKLFIDVANDAGYRTYLDNMKASRPGESHFYTDKELAMFGFLSSLTLGKELETMNWDMVSLPTFSEMPKVGSQFYPVVFSVTKTSNQKDAAMNVINYLVSDEYQSAASKNGQMTVLNNDKIKKEFGQDTKWKDKNVGALFYNKAAKINNKSDYEDIVESALRGDLVNLMKGSTDINTALRKAEEKANKSIQEAKK</sequence>
<dbReference type="SUPFAM" id="SSF53850">
    <property type="entry name" value="Periplasmic binding protein-like II"/>
    <property type="match status" value="1"/>
</dbReference>
<dbReference type="PANTHER" id="PTHR43649">
    <property type="entry name" value="ARABINOSE-BINDING PROTEIN-RELATED"/>
    <property type="match status" value="1"/>
</dbReference>
<name>A0ABT4QLU2_9BACL</name>
<dbReference type="InterPro" id="IPR006059">
    <property type="entry name" value="SBP"/>
</dbReference>
<gene>
    <name evidence="2" type="ORF">O9H85_37240</name>
</gene>
<feature type="signal peptide" evidence="1">
    <location>
        <begin position="1"/>
        <end position="19"/>
    </location>
</feature>